<keyword evidence="2" id="KW-1185">Reference proteome</keyword>
<comment type="caution">
    <text evidence="1">The sequence shown here is derived from an EMBL/GenBank/DDBJ whole genome shotgun (WGS) entry which is preliminary data.</text>
</comment>
<gene>
    <name evidence="1" type="ORF">PsorP6_003665</name>
</gene>
<organism evidence="1 2">
    <name type="scientific">Peronosclerospora sorghi</name>
    <dbReference type="NCBI Taxonomy" id="230839"/>
    <lineage>
        <taxon>Eukaryota</taxon>
        <taxon>Sar</taxon>
        <taxon>Stramenopiles</taxon>
        <taxon>Oomycota</taxon>
        <taxon>Peronosporomycetes</taxon>
        <taxon>Peronosporales</taxon>
        <taxon>Peronosporaceae</taxon>
        <taxon>Peronosclerospora</taxon>
    </lineage>
</organism>
<evidence type="ECO:0000313" key="1">
    <source>
        <dbReference type="EMBL" id="KAI9907235.1"/>
    </source>
</evidence>
<evidence type="ECO:0000313" key="2">
    <source>
        <dbReference type="Proteomes" id="UP001163321"/>
    </source>
</evidence>
<name>A0ACC0VMQ4_9STRA</name>
<accession>A0ACC0VMQ4</accession>
<reference evidence="1 2" key="1">
    <citation type="journal article" date="2022" name="bioRxiv">
        <title>The genome of the oomycete Peronosclerospora sorghi, a cosmopolitan pathogen of maize and sorghum, is inflated with dispersed pseudogenes.</title>
        <authorList>
            <person name="Fletcher K."/>
            <person name="Martin F."/>
            <person name="Isakeit T."/>
            <person name="Cavanaugh K."/>
            <person name="Magill C."/>
            <person name="Michelmore R."/>
        </authorList>
    </citation>
    <scope>NUCLEOTIDE SEQUENCE [LARGE SCALE GENOMIC DNA]</scope>
    <source>
        <strain evidence="1">P6</strain>
    </source>
</reference>
<protein>
    <submittedName>
        <fullName evidence="1">Uncharacterized protein</fullName>
    </submittedName>
</protein>
<proteinExistence type="predicted"/>
<dbReference type="Proteomes" id="UP001163321">
    <property type="component" value="Chromosome 8"/>
</dbReference>
<dbReference type="EMBL" id="CM047587">
    <property type="protein sequence ID" value="KAI9907235.1"/>
    <property type="molecule type" value="Genomic_DNA"/>
</dbReference>
<sequence>MVDGLVMLLLWNIKTWLAFGQVSLGTLVAQLRWCEPEEPTLVKQMYARAPHKLSEKSFLVESTGSPRFGAGTNEHRRHSSRASATIAQRSEAYEPT</sequence>